<sequence length="74" mass="7984">MNHAPIAQEAQPPAPAAHARPAKSCERPADNRVLIEGGSQRAWKKNEAPQSRLVFIGRDLPVDLLRQGFAACSA</sequence>
<dbReference type="AlphaFoldDB" id="A0A4Y9LZH8"/>
<proteinExistence type="predicted"/>
<dbReference type="OrthoDB" id="9808822at2"/>
<evidence type="ECO:0000259" key="4">
    <source>
        <dbReference type="Pfam" id="PF07683"/>
    </source>
</evidence>
<protein>
    <submittedName>
        <fullName evidence="5">GTP-binding protein</fullName>
    </submittedName>
</protein>
<name>A0A4Y9LZH8_9BRAD</name>
<dbReference type="GO" id="GO:0000166">
    <property type="term" value="F:nucleotide binding"/>
    <property type="evidence" value="ECO:0007669"/>
    <property type="project" value="UniProtKB-KW"/>
</dbReference>
<dbReference type="InterPro" id="IPR036627">
    <property type="entry name" value="CobW-likC_sf"/>
</dbReference>
<keyword evidence="6" id="KW-1185">Reference proteome</keyword>
<reference evidence="5 6" key="1">
    <citation type="submission" date="2019-03" db="EMBL/GenBank/DDBJ databases">
        <title>Bradyrhizobium diversity isolated from nodules of Chamaecrista fasciculata.</title>
        <authorList>
            <person name="Klepa M.S."/>
            <person name="Urquiaga M.O."/>
            <person name="Hungria M."/>
            <person name="Delamuta J.R."/>
        </authorList>
    </citation>
    <scope>NUCLEOTIDE SEQUENCE [LARGE SCALE GENOMIC DNA]</scope>
    <source>
        <strain evidence="5 6">CNPSo 3448</strain>
    </source>
</reference>
<evidence type="ECO:0000313" key="5">
    <source>
        <dbReference type="EMBL" id="TFV48227.1"/>
    </source>
</evidence>
<dbReference type="InterPro" id="IPR011629">
    <property type="entry name" value="CobW-like_C"/>
</dbReference>
<dbReference type="SUPFAM" id="SSF90002">
    <property type="entry name" value="Hypothetical protein YjiA, C-terminal domain"/>
    <property type="match status" value="1"/>
</dbReference>
<feature type="domain" description="CobW C-terminal" evidence="4">
    <location>
        <begin position="39"/>
        <end position="72"/>
    </location>
</feature>
<evidence type="ECO:0000256" key="1">
    <source>
        <dbReference type="ARBA" id="ARBA00022741"/>
    </source>
</evidence>
<gene>
    <name evidence="5" type="ORF">E4K65_12395</name>
</gene>
<accession>A0A4Y9LZH8</accession>
<evidence type="ECO:0000313" key="6">
    <source>
        <dbReference type="Proteomes" id="UP000297966"/>
    </source>
</evidence>
<organism evidence="5 6">
    <name type="scientific">Bradyrhizobium niftali</name>
    <dbReference type="NCBI Taxonomy" id="2560055"/>
    <lineage>
        <taxon>Bacteria</taxon>
        <taxon>Pseudomonadati</taxon>
        <taxon>Pseudomonadota</taxon>
        <taxon>Alphaproteobacteria</taxon>
        <taxon>Hyphomicrobiales</taxon>
        <taxon>Nitrobacteraceae</taxon>
        <taxon>Bradyrhizobium</taxon>
    </lineage>
</organism>
<dbReference type="Gene3D" id="3.30.1220.10">
    <property type="entry name" value="CobW-like, C-terminal domain"/>
    <property type="match status" value="1"/>
</dbReference>
<feature type="region of interest" description="Disordered" evidence="3">
    <location>
        <begin position="1"/>
        <end position="29"/>
    </location>
</feature>
<keyword evidence="2" id="KW-0143">Chaperone</keyword>
<dbReference type="Proteomes" id="UP000297966">
    <property type="component" value="Unassembled WGS sequence"/>
</dbReference>
<evidence type="ECO:0000256" key="3">
    <source>
        <dbReference type="SAM" id="MobiDB-lite"/>
    </source>
</evidence>
<feature type="compositionally biased region" description="Low complexity" evidence="3">
    <location>
        <begin position="1"/>
        <end position="19"/>
    </location>
</feature>
<dbReference type="EMBL" id="SPQT01000005">
    <property type="protein sequence ID" value="TFV48227.1"/>
    <property type="molecule type" value="Genomic_DNA"/>
</dbReference>
<dbReference type="Pfam" id="PF07683">
    <property type="entry name" value="CobW_C"/>
    <property type="match status" value="1"/>
</dbReference>
<keyword evidence="1" id="KW-0547">Nucleotide-binding</keyword>
<comment type="caution">
    <text evidence="5">The sequence shown here is derived from an EMBL/GenBank/DDBJ whole genome shotgun (WGS) entry which is preliminary data.</text>
</comment>
<evidence type="ECO:0000256" key="2">
    <source>
        <dbReference type="ARBA" id="ARBA00023186"/>
    </source>
</evidence>